<dbReference type="InterPro" id="IPR011460">
    <property type="entry name" value="Lcl_C"/>
</dbReference>
<evidence type="ECO:0000256" key="1">
    <source>
        <dbReference type="SAM" id="MobiDB-lite"/>
    </source>
</evidence>
<feature type="domain" description="Lcl C-terminal" evidence="2">
    <location>
        <begin position="261"/>
        <end position="405"/>
    </location>
</feature>
<dbReference type="EMBL" id="FOLH01000003">
    <property type="protein sequence ID" value="SFC18243.1"/>
    <property type="molecule type" value="Genomic_DNA"/>
</dbReference>
<organism evidence="3 4">
    <name type="scientific">Marinospirillum celere</name>
    <dbReference type="NCBI Taxonomy" id="1122252"/>
    <lineage>
        <taxon>Bacteria</taxon>
        <taxon>Pseudomonadati</taxon>
        <taxon>Pseudomonadota</taxon>
        <taxon>Gammaproteobacteria</taxon>
        <taxon>Oceanospirillales</taxon>
        <taxon>Oceanospirillaceae</taxon>
        <taxon>Marinospirillum</taxon>
    </lineage>
</organism>
<name>A0A1I1H9U4_9GAMM</name>
<evidence type="ECO:0000313" key="4">
    <source>
        <dbReference type="Proteomes" id="UP000199058"/>
    </source>
</evidence>
<reference evidence="3 4" key="1">
    <citation type="submission" date="2016-10" db="EMBL/GenBank/DDBJ databases">
        <authorList>
            <person name="de Groot N.N."/>
        </authorList>
    </citation>
    <scope>NUCLEOTIDE SEQUENCE [LARGE SCALE GENOMIC DNA]</scope>
    <source>
        <strain evidence="3 4">DSM 18438</strain>
    </source>
</reference>
<feature type="compositionally biased region" description="Polar residues" evidence="1">
    <location>
        <begin position="31"/>
        <end position="44"/>
    </location>
</feature>
<dbReference type="Pfam" id="PF07603">
    <property type="entry name" value="Lcl_C"/>
    <property type="match status" value="1"/>
</dbReference>
<evidence type="ECO:0000259" key="2">
    <source>
        <dbReference type="Pfam" id="PF07603"/>
    </source>
</evidence>
<dbReference type="Proteomes" id="UP000199058">
    <property type="component" value="Unassembled WGS sequence"/>
</dbReference>
<sequence length="438" mass="46877">MTDHLRNTLKAGLKVTSLFAVSLLLTACLGSSDSGSSDANTTNDPPAGDTGENNQDTGDEDQNTDDGDQSTGDGDQNASDNDQDTSIAPELNNTAGLKATPLAKQLILEWDSVAEADSYQVYFSSSLIDEAAPLSAGSRLAPDASCQESPCTLVLEPGELTYVALETKDAEGEVINFSQIRTAAGQLNDSGALRCYAPHTGVAGGFDVADCTAATVIAGQDSLVGRDADNPTKLGSGSGGFDFTKLDSNGHPVTDGSAHSCVRDNLTGLVWEVKTTANRDTRYVWGDLSNQNVTAANVHDLVAETNSDNLCGLTNWRLPTANELFGLVDFDKPHGITTWHGADSVIDQYLSIDRDFFPHTRLLNYSTSSASRIRHAHYWTSDSYLNEYSEPNYILVDFFRGSLVNTYSARAFFRHPDVVLHDGAFARLVSKGSEGVQP</sequence>
<feature type="compositionally biased region" description="Acidic residues" evidence="1">
    <location>
        <begin position="57"/>
        <end position="68"/>
    </location>
</feature>
<dbReference type="RefSeq" id="WP_091962196.1">
    <property type="nucleotide sequence ID" value="NZ_FOLH01000003.1"/>
</dbReference>
<feature type="region of interest" description="Disordered" evidence="1">
    <location>
        <begin position="31"/>
        <end position="93"/>
    </location>
</feature>
<dbReference type="PROSITE" id="PS51257">
    <property type="entry name" value="PROKAR_LIPOPROTEIN"/>
    <property type="match status" value="1"/>
</dbReference>
<evidence type="ECO:0000313" key="3">
    <source>
        <dbReference type="EMBL" id="SFC18243.1"/>
    </source>
</evidence>
<dbReference type="STRING" id="1122252.SAMN05660443_1770"/>
<protein>
    <recommendedName>
        <fullName evidence="2">Lcl C-terminal domain-containing protein</fullName>
    </recommendedName>
</protein>
<dbReference type="OrthoDB" id="9815730at2"/>
<dbReference type="AlphaFoldDB" id="A0A1I1H9U4"/>
<proteinExistence type="predicted"/>
<accession>A0A1I1H9U4</accession>
<keyword evidence="4" id="KW-1185">Reference proteome</keyword>
<gene>
    <name evidence="3" type="ORF">SAMN05660443_1770</name>
</gene>
<feature type="compositionally biased region" description="Polar residues" evidence="1">
    <location>
        <begin position="78"/>
        <end position="93"/>
    </location>
</feature>